<keyword evidence="3" id="KW-1005">Bacterial flagellum biogenesis</keyword>
<dbReference type="AlphaFoldDB" id="A0A2Z5AD68"/>
<keyword evidence="5" id="KW-0969">Cilium</keyword>
<dbReference type="Pfam" id="PF05130">
    <property type="entry name" value="FlgN"/>
    <property type="match status" value="1"/>
</dbReference>
<dbReference type="InterPro" id="IPR036679">
    <property type="entry name" value="FlgN-like_sf"/>
</dbReference>
<reference evidence="5 6" key="1">
    <citation type="submission" date="2017-06" db="EMBL/GenBank/DDBJ databases">
        <title>Evolution towards high GC content and high-temperature stress adaptation in endophytic Pseudomonas oryzihabitans impacted its plant-growth promoting traits.</title>
        <authorList>
            <person name="Nascimento F.X."/>
        </authorList>
    </citation>
    <scope>NUCLEOTIDE SEQUENCE [LARGE SCALE GENOMIC DNA]</scope>
    <source>
        <strain evidence="5 6">MS8</strain>
    </source>
</reference>
<dbReference type="EMBL" id="CP022198">
    <property type="protein sequence ID" value="AXA68019.1"/>
    <property type="molecule type" value="Genomic_DNA"/>
</dbReference>
<dbReference type="InterPro" id="IPR007809">
    <property type="entry name" value="FlgN-like"/>
</dbReference>
<gene>
    <name evidence="5" type="ORF">CE139_20175</name>
</gene>
<protein>
    <submittedName>
        <fullName evidence="5">Flagellar protein FlgN</fullName>
    </submittedName>
</protein>
<dbReference type="SUPFAM" id="SSF140566">
    <property type="entry name" value="FlgN-like"/>
    <property type="match status" value="1"/>
</dbReference>
<evidence type="ECO:0000313" key="5">
    <source>
        <dbReference type="EMBL" id="AXA68019.1"/>
    </source>
</evidence>
<keyword evidence="5" id="KW-0282">Flagellum</keyword>
<comment type="function">
    <text evidence="1">Required for the efficient initiation of filament assembly.</text>
</comment>
<dbReference type="GO" id="GO:0044780">
    <property type="term" value="P:bacterial-type flagellum assembly"/>
    <property type="evidence" value="ECO:0007669"/>
    <property type="project" value="InterPro"/>
</dbReference>
<proteinExistence type="inferred from homology"/>
<evidence type="ECO:0000256" key="1">
    <source>
        <dbReference type="ARBA" id="ARBA00002397"/>
    </source>
</evidence>
<sequence length="156" mass="16730">MPVTPLLAITLNDVELADQLLALLEEEFQALAQRDLVALESLLGGKQILLKQLDQHAQHRSALLRSASLSNDLAGLQQYAAGQDEGQALLAASARLSELIEACKQRNVRNGQIIQASQIGTSRVLNLLQGSSSAPALYNSRGSQTRSGYQRPLSSA</sequence>
<dbReference type="Proteomes" id="UP000250579">
    <property type="component" value="Chromosome"/>
</dbReference>
<comment type="similarity">
    <text evidence="2">Belongs to the FlgN family.</text>
</comment>
<evidence type="ECO:0000313" key="6">
    <source>
        <dbReference type="Proteomes" id="UP000250579"/>
    </source>
</evidence>
<name>A0A2Z5AD68_9PSED</name>
<feature type="region of interest" description="Disordered" evidence="4">
    <location>
        <begin position="136"/>
        <end position="156"/>
    </location>
</feature>
<keyword evidence="5" id="KW-0966">Cell projection</keyword>
<dbReference type="RefSeq" id="WP_208692069.1">
    <property type="nucleotide sequence ID" value="NZ_CP022198.1"/>
</dbReference>
<organism evidence="5 6">
    <name type="scientific">Pseudomonas oryzihabitans</name>
    <dbReference type="NCBI Taxonomy" id="47885"/>
    <lineage>
        <taxon>Bacteria</taxon>
        <taxon>Pseudomonadati</taxon>
        <taxon>Pseudomonadota</taxon>
        <taxon>Gammaproteobacteria</taxon>
        <taxon>Pseudomonadales</taxon>
        <taxon>Pseudomonadaceae</taxon>
        <taxon>Pseudomonas</taxon>
    </lineage>
</organism>
<evidence type="ECO:0000256" key="4">
    <source>
        <dbReference type="SAM" id="MobiDB-lite"/>
    </source>
</evidence>
<evidence type="ECO:0000256" key="2">
    <source>
        <dbReference type="ARBA" id="ARBA00007703"/>
    </source>
</evidence>
<evidence type="ECO:0000256" key="3">
    <source>
        <dbReference type="ARBA" id="ARBA00022795"/>
    </source>
</evidence>
<accession>A0A2Z5AD68</accession>
<dbReference type="Gene3D" id="1.20.58.300">
    <property type="entry name" value="FlgN-like"/>
    <property type="match status" value="1"/>
</dbReference>